<dbReference type="Gene3D" id="3.30.40.10">
    <property type="entry name" value="Zinc/RING finger domain, C3HC4 (zinc finger)"/>
    <property type="match status" value="1"/>
</dbReference>
<dbReference type="GO" id="GO:0005737">
    <property type="term" value="C:cytoplasm"/>
    <property type="evidence" value="ECO:0007669"/>
    <property type="project" value="TreeGrafter"/>
</dbReference>
<gene>
    <name evidence="10" type="ORF">RJ640_014397</name>
</gene>
<dbReference type="FunFam" id="3.30.40.10:FF:000022">
    <property type="entry name" value="E3 ubiquitin-protein ligase RING1-like"/>
    <property type="match status" value="1"/>
</dbReference>
<dbReference type="EMBL" id="JAVXUO010002530">
    <property type="protein sequence ID" value="KAK2972339.1"/>
    <property type="molecule type" value="Genomic_DNA"/>
</dbReference>
<dbReference type="Proteomes" id="UP001187471">
    <property type="component" value="Unassembled WGS sequence"/>
</dbReference>
<dbReference type="PANTHER" id="PTHR15710:SF217">
    <property type="entry name" value="E3 UBIQUITIN-PROTEIN LIGASE RDUF2"/>
    <property type="match status" value="1"/>
</dbReference>
<feature type="domain" description="RING-type" evidence="9">
    <location>
        <begin position="173"/>
        <end position="214"/>
    </location>
</feature>
<dbReference type="AlphaFoldDB" id="A0AA88QV62"/>
<dbReference type="GO" id="GO:0061630">
    <property type="term" value="F:ubiquitin protein ligase activity"/>
    <property type="evidence" value="ECO:0007669"/>
    <property type="project" value="UniProtKB-EC"/>
</dbReference>
<dbReference type="PROSITE" id="PS50089">
    <property type="entry name" value="ZF_RING_2"/>
    <property type="match status" value="1"/>
</dbReference>
<evidence type="ECO:0000313" key="11">
    <source>
        <dbReference type="Proteomes" id="UP001187471"/>
    </source>
</evidence>
<dbReference type="EC" id="2.3.2.27" evidence="2"/>
<evidence type="ECO:0000256" key="2">
    <source>
        <dbReference type="ARBA" id="ARBA00012483"/>
    </source>
</evidence>
<evidence type="ECO:0000259" key="9">
    <source>
        <dbReference type="PROSITE" id="PS50089"/>
    </source>
</evidence>
<reference evidence="10" key="1">
    <citation type="submission" date="2022-12" db="EMBL/GenBank/DDBJ databases">
        <title>Draft genome assemblies for two species of Escallonia (Escalloniales).</title>
        <authorList>
            <person name="Chanderbali A."/>
            <person name="Dervinis C."/>
            <person name="Anghel I."/>
            <person name="Soltis D."/>
            <person name="Soltis P."/>
            <person name="Zapata F."/>
        </authorList>
    </citation>
    <scope>NUCLEOTIDE SEQUENCE</scope>
    <source>
        <strain evidence="10">UCBG92.1500</strain>
        <tissue evidence="10">Leaf</tissue>
    </source>
</reference>
<evidence type="ECO:0000313" key="10">
    <source>
        <dbReference type="EMBL" id="KAK2972339.1"/>
    </source>
</evidence>
<dbReference type="InterPro" id="IPR039525">
    <property type="entry name" value="RNF126-like_zinc-ribbon"/>
</dbReference>
<keyword evidence="3" id="KW-0808">Transferase</keyword>
<dbReference type="InterPro" id="IPR001841">
    <property type="entry name" value="Znf_RING"/>
</dbReference>
<evidence type="ECO:0000256" key="4">
    <source>
        <dbReference type="ARBA" id="ARBA00022723"/>
    </source>
</evidence>
<dbReference type="Pfam" id="PF14369">
    <property type="entry name" value="Zn_ribbon_19"/>
    <property type="match status" value="1"/>
</dbReference>
<evidence type="ECO:0000256" key="5">
    <source>
        <dbReference type="ARBA" id="ARBA00022771"/>
    </source>
</evidence>
<dbReference type="SMART" id="SM00184">
    <property type="entry name" value="RING"/>
    <property type="match status" value="1"/>
</dbReference>
<keyword evidence="7" id="KW-0862">Zinc</keyword>
<dbReference type="Pfam" id="PF13639">
    <property type="entry name" value="zf-RING_2"/>
    <property type="match status" value="1"/>
</dbReference>
<accession>A0AA88QV62</accession>
<dbReference type="SUPFAM" id="SSF57850">
    <property type="entry name" value="RING/U-box"/>
    <property type="match status" value="1"/>
</dbReference>
<dbReference type="GO" id="GO:0016567">
    <property type="term" value="P:protein ubiquitination"/>
    <property type="evidence" value="ECO:0007669"/>
    <property type="project" value="TreeGrafter"/>
</dbReference>
<dbReference type="CDD" id="cd16667">
    <property type="entry name" value="RING-H2_RNF126-like"/>
    <property type="match status" value="1"/>
</dbReference>
<evidence type="ECO:0000256" key="6">
    <source>
        <dbReference type="ARBA" id="ARBA00022786"/>
    </source>
</evidence>
<comment type="catalytic activity">
    <reaction evidence="1">
        <text>S-ubiquitinyl-[E2 ubiquitin-conjugating enzyme]-L-cysteine + [acceptor protein]-L-lysine = [E2 ubiquitin-conjugating enzyme]-L-cysteine + N(6)-ubiquitinyl-[acceptor protein]-L-lysine.</text>
        <dbReference type="EC" id="2.3.2.27"/>
    </reaction>
</comment>
<dbReference type="InterPro" id="IPR013083">
    <property type="entry name" value="Znf_RING/FYVE/PHD"/>
</dbReference>
<evidence type="ECO:0000256" key="1">
    <source>
        <dbReference type="ARBA" id="ARBA00000900"/>
    </source>
</evidence>
<sequence length="364" mass="40840">MEPAGQSYWCHTCNRFVGVQCLDTILCLDCGGGFLEEIDADLYVDYARANQYHVSVPVVRPNWRSASSSRSLFNPVIAFRRQNHIGRGEDGEEGRPNFELYYYDTVVSGLRRLPASMSGFFRESRLDRILDRMAPFDVNDAGGLDHLPASKAAVESLPTVKIDAKQVAGDAHCAVCKEQFQFGVQAREMPCNHIYHSDCILPWLSMKNSCPVCRHELPTETYEDGADSFGSEGSDGEDPVGLTIWRLPGGGYAVATFRGEMGAAESELPGVYTEMDGGSNALGATRGITWSTSENRTRGRRGMNQTFRNLLSLFRRFGRSRSPSSRFRLDDGLRRSHSQSIFSNRFFRRNTRRWGLDDNEVTRL</sequence>
<keyword evidence="5 8" id="KW-0863">Zinc-finger</keyword>
<proteinExistence type="predicted"/>
<comment type="caution">
    <text evidence="10">The sequence shown here is derived from an EMBL/GenBank/DDBJ whole genome shotgun (WGS) entry which is preliminary data.</text>
</comment>
<evidence type="ECO:0000256" key="8">
    <source>
        <dbReference type="PROSITE-ProRule" id="PRU00175"/>
    </source>
</evidence>
<dbReference type="PANTHER" id="PTHR15710">
    <property type="entry name" value="E3 UBIQUITIN-PROTEIN LIGASE PRAJA"/>
    <property type="match status" value="1"/>
</dbReference>
<organism evidence="10 11">
    <name type="scientific">Escallonia rubra</name>
    <dbReference type="NCBI Taxonomy" id="112253"/>
    <lineage>
        <taxon>Eukaryota</taxon>
        <taxon>Viridiplantae</taxon>
        <taxon>Streptophyta</taxon>
        <taxon>Embryophyta</taxon>
        <taxon>Tracheophyta</taxon>
        <taxon>Spermatophyta</taxon>
        <taxon>Magnoliopsida</taxon>
        <taxon>eudicotyledons</taxon>
        <taxon>Gunneridae</taxon>
        <taxon>Pentapetalae</taxon>
        <taxon>asterids</taxon>
        <taxon>campanulids</taxon>
        <taxon>Escalloniales</taxon>
        <taxon>Escalloniaceae</taxon>
        <taxon>Escallonia</taxon>
    </lineage>
</organism>
<protein>
    <recommendedName>
        <fullName evidence="2">RING-type E3 ubiquitin transferase</fullName>
        <ecNumber evidence="2">2.3.2.27</ecNumber>
    </recommendedName>
</protein>
<dbReference type="Pfam" id="PF06547">
    <property type="entry name" value="DUF1117"/>
    <property type="match status" value="1"/>
</dbReference>
<dbReference type="InterPro" id="IPR010543">
    <property type="entry name" value="DUF1117"/>
</dbReference>
<keyword evidence="6" id="KW-0833">Ubl conjugation pathway</keyword>
<name>A0AA88QV62_9ASTE</name>
<keyword evidence="4" id="KW-0479">Metal-binding</keyword>
<evidence type="ECO:0000256" key="7">
    <source>
        <dbReference type="ARBA" id="ARBA00022833"/>
    </source>
</evidence>
<keyword evidence="11" id="KW-1185">Reference proteome</keyword>
<evidence type="ECO:0000256" key="3">
    <source>
        <dbReference type="ARBA" id="ARBA00022679"/>
    </source>
</evidence>
<dbReference type="GO" id="GO:0008270">
    <property type="term" value="F:zinc ion binding"/>
    <property type="evidence" value="ECO:0007669"/>
    <property type="project" value="UniProtKB-KW"/>
</dbReference>